<protein>
    <submittedName>
        <fullName evidence="1">Uncharacterized protein</fullName>
    </submittedName>
</protein>
<reference evidence="1 2" key="1">
    <citation type="submission" date="2023-10" db="EMBL/GenBank/DDBJ databases">
        <title>Draft genome sequence of Xylaria bambusicola isolate GMP-LS, the root and basal stem rot pathogen of sugarcane in Indonesia.</title>
        <authorList>
            <person name="Selvaraj P."/>
            <person name="Muralishankar V."/>
            <person name="Muruganantham S."/>
            <person name="Sp S."/>
            <person name="Haryani S."/>
            <person name="Lau K.J.X."/>
            <person name="Naqvi N.I."/>
        </authorList>
    </citation>
    <scope>NUCLEOTIDE SEQUENCE [LARGE SCALE GENOMIC DNA]</scope>
    <source>
        <strain evidence="1">GMP-LS</strain>
    </source>
</reference>
<dbReference type="AlphaFoldDB" id="A0AAN7UIN2"/>
<gene>
    <name evidence="1" type="ORF">RRF57_002234</name>
</gene>
<accession>A0AAN7UIN2</accession>
<proteinExistence type="predicted"/>
<evidence type="ECO:0000313" key="2">
    <source>
        <dbReference type="Proteomes" id="UP001305414"/>
    </source>
</evidence>
<dbReference type="EMBL" id="JAWHQM010000003">
    <property type="protein sequence ID" value="KAK5626519.1"/>
    <property type="molecule type" value="Genomic_DNA"/>
</dbReference>
<keyword evidence="2" id="KW-1185">Reference proteome</keyword>
<dbReference type="PROSITE" id="PS51257">
    <property type="entry name" value="PROKAR_LIPOPROTEIN"/>
    <property type="match status" value="1"/>
</dbReference>
<sequence length="59" mass="6708">MRSEAKTLILFYTDAPPHMLWTTGCNLEDEQKSLSAGEYGRDSVLFADWVSAVQTLRTR</sequence>
<dbReference type="Proteomes" id="UP001305414">
    <property type="component" value="Unassembled WGS sequence"/>
</dbReference>
<comment type="caution">
    <text evidence="1">The sequence shown here is derived from an EMBL/GenBank/DDBJ whole genome shotgun (WGS) entry which is preliminary data.</text>
</comment>
<evidence type="ECO:0000313" key="1">
    <source>
        <dbReference type="EMBL" id="KAK5626519.1"/>
    </source>
</evidence>
<organism evidence="1 2">
    <name type="scientific">Xylaria bambusicola</name>
    <dbReference type="NCBI Taxonomy" id="326684"/>
    <lineage>
        <taxon>Eukaryota</taxon>
        <taxon>Fungi</taxon>
        <taxon>Dikarya</taxon>
        <taxon>Ascomycota</taxon>
        <taxon>Pezizomycotina</taxon>
        <taxon>Sordariomycetes</taxon>
        <taxon>Xylariomycetidae</taxon>
        <taxon>Xylariales</taxon>
        <taxon>Xylariaceae</taxon>
        <taxon>Xylaria</taxon>
    </lineage>
</organism>
<name>A0AAN7UIN2_9PEZI</name>